<dbReference type="InterPro" id="IPR004269">
    <property type="entry name" value="Folate_rcpt"/>
</dbReference>
<dbReference type="Pfam" id="PF03024">
    <property type="entry name" value="Folate_rec"/>
    <property type="match status" value="1"/>
</dbReference>
<feature type="signal peptide" evidence="5">
    <location>
        <begin position="1"/>
        <end position="19"/>
    </location>
</feature>
<evidence type="ECO:0000259" key="6">
    <source>
        <dbReference type="Pfam" id="PF03024"/>
    </source>
</evidence>
<evidence type="ECO:0000313" key="7">
    <source>
        <dbReference type="EMBL" id="KAK7097194.1"/>
    </source>
</evidence>
<keyword evidence="4" id="KW-0812">Transmembrane</keyword>
<dbReference type="Proteomes" id="UP001374579">
    <property type="component" value="Unassembled WGS sequence"/>
</dbReference>
<evidence type="ECO:0000256" key="1">
    <source>
        <dbReference type="ARBA" id="ARBA00007932"/>
    </source>
</evidence>
<sequence>MDLLFALVELAAWLMLVKAYKYSIGRTVDEVMNNCMDGQNQKSKPGPESELFQHCSPWAKRSCCTSDTAQGVGFDRAWLNFDWNHCGALSPKCTQHFVKDLCFYECSPNVGPYLQPDVRKVRNNRYQNVPLCQATCSSWWEDCKMDTTCTDNWTQNFNWSTGQNKCPTDATCDTFKKVFKNATHFCENIWDHGFRVVPDTQDCFRLWFSDDENPNEAVARKEAARMLGVSGSSVKVVASCYVFVVMALFVFIALG</sequence>
<dbReference type="InterPro" id="IPR018143">
    <property type="entry name" value="Folate_rcpt-like"/>
</dbReference>
<keyword evidence="3" id="KW-1015">Disulfide bond</keyword>
<keyword evidence="2 5" id="KW-0732">Signal</keyword>
<evidence type="ECO:0000256" key="2">
    <source>
        <dbReference type="ARBA" id="ARBA00022729"/>
    </source>
</evidence>
<keyword evidence="8" id="KW-1185">Reference proteome</keyword>
<protein>
    <recommendedName>
        <fullName evidence="6">Folate receptor-like domain-containing protein</fullName>
    </recommendedName>
</protein>
<keyword evidence="4" id="KW-1133">Transmembrane helix</keyword>
<name>A0AAN9B3L4_9CAEN</name>
<comment type="similarity">
    <text evidence="1">Belongs to the folate receptor family.</text>
</comment>
<feature type="transmembrane region" description="Helical" evidence="4">
    <location>
        <begin position="236"/>
        <end position="254"/>
    </location>
</feature>
<keyword evidence="4" id="KW-0472">Membrane</keyword>
<dbReference type="AlphaFoldDB" id="A0AAN9B3L4"/>
<proteinExistence type="inferred from homology"/>
<organism evidence="7 8">
    <name type="scientific">Littorina saxatilis</name>
    <dbReference type="NCBI Taxonomy" id="31220"/>
    <lineage>
        <taxon>Eukaryota</taxon>
        <taxon>Metazoa</taxon>
        <taxon>Spiralia</taxon>
        <taxon>Lophotrochozoa</taxon>
        <taxon>Mollusca</taxon>
        <taxon>Gastropoda</taxon>
        <taxon>Caenogastropoda</taxon>
        <taxon>Littorinimorpha</taxon>
        <taxon>Littorinoidea</taxon>
        <taxon>Littorinidae</taxon>
        <taxon>Littorina</taxon>
    </lineage>
</organism>
<feature type="chain" id="PRO_5043030230" description="Folate receptor-like domain-containing protein" evidence="5">
    <location>
        <begin position="20"/>
        <end position="255"/>
    </location>
</feature>
<evidence type="ECO:0000256" key="4">
    <source>
        <dbReference type="SAM" id="Phobius"/>
    </source>
</evidence>
<reference evidence="7 8" key="1">
    <citation type="submission" date="2024-02" db="EMBL/GenBank/DDBJ databases">
        <title>Chromosome-scale genome assembly of the rough periwinkle Littorina saxatilis.</title>
        <authorList>
            <person name="De Jode A."/>
            <person name="Faria R."/>
            <person name="Formenti G."/>
            <person name="Sims Y."/>
            <person name="Smith T.P."/>
            <person name="Tracey A."/>
            <person name="Wood J.M.D."/>
            <person name="Zagrodzka Z.B."/>
            <person name="Johannesson K."/>
            <person name="Butlin R.K."/>
            <person name="Leder E.H."/>
        </authorList>
    </citation>
    <scope>NUCLEOTIDE SEQUENCE [LARGE SCALE GENOMIC DNA]</scope>
    <source>
        <strain evidence="7">Snail1</strain>
        <tissue evidence="7">Muscle</tissue>
    </source>
</reference>
<evidence type="ECO:0000256" key="3">
    <source>
        <dbReference type="ARBA" id="ARBA00023157"/>
    </source>
</evidence>
<dbReference type="GO" id="GO:0038023">
    <property type="term" value="F:signaling receptor activity"/>
    <property type="evidence" value="ECO:0007669"/>
    <property type="project" value="TreeGrafter"/>
</dbReference>
<dbReference type="GO" id="GO:0009897">
    <property type="term" value="C:external side of plasma membrane"/>
    <property type="evidence" value="ECO:0007669"/>
    <property type="project" value="TreeGrafter"/>
</dbReference>
<comment type="caution">
    <text evidence="7">The sequence shown here is derived from an EMBL/GenBank/DDBJ whole genome shotgun (WGS) entry which is preliminary data.</text>
</comment>
<dbReference type="PANTHER" id="PTHR10517">
    <property type="entry name" value="FOLATE RECEPTOR"/>
    <property type="match status" value="1"/>
</dbReference>
<evidence type="ECO:0000256" key="5">
    <source>
        <dbReference type="SAM" id="SignalP"/>
    </source>
</evidence>
<dbReference type="PANTHER" id="PTHR10517:SF14">
    <property type="entry name" value="FOLATE RECEPTOR 1-RELATED"/>
    <property type="match status" value="1"/>
</dbReference>
<accession>A0AAN9B3L4</accession>
<evidence type="ECO:0000313" key="8">
    <source>
        <dbReference type="Proteomes" id="UP001374579"/>
    </source>
</evidence>
<feature type="domain" description="Folate receptor-like" evidence="6">
    <location>
        <begin position="35"/>
        <end position="203"/>
    </location>
</feature>
<dbReference type="EMBL" id="JBAMIC010000013">
    <property type="protein sequence ID" value="KAK7097194.1"/>
    <property type="molecule type" value="Genomic_DNA"/>
</dbReference>
<gene>
    <name evidence="7" type="ORF">V1264_004207</name>
</gene>